<dbReference type="RefSeq" id="XP_030828862.1">
    <property type="nucleotide sequence ID" value="XM_030973002.1"/>
</dbReference>
<feature type="compositionally biased region" description="Basic and acidic residues" evidence="1">
    <location>
        <begin position="55"/>
        <end position="70"/>
    </location>
</feature>
<evidence type="ECO:0000256" key="1">
    <source>
        <dbReference type="SAM" id="MobiDB-lite"/>
    </source>
</evidence>
<name>A0A7M7SSY5_STRPU</name>
<sequence>MRIGLLLIFVHQTSPNHTKMSSSNYSSDEISSRDSDSSYSDASLSHFSDSSQENEPDKCSKYSSPTRREMSLLSNDGTSTSGTGPRKQLKRNQKTQPAKVPRKKKSKSSKSESACVCEIH</sequence>
<accession>A0A7M7SSY5</accession>
<keyword evidence="3" id="KW-1185">Reference proteome</keyword>
<proteinExistence type="predicted"/>
<dbReference type="KEGG" id="spu:115919375"/>
<feature type="compositionally biased region" description="Low complexity" evidence="1">
    <location>
        <begin position="37"/>
        <end position="51"/>
    </location>
</feature>
<feature type="compositionally biased region" description="Polar residues" evidence="1">
    <location>
        <begin position="72"/>
        <end position="83"/>
    </location>
</feature>
<organism evidence="2 3">
    <name type="scientific">Strongylocentrotus purpuratus</name>
    <name type="common">Purple sea urchin</name>
    <dbReference type="NCBI Taxonomy" id="7668"/>
    <lineage>
        <taxon>Eukaryota</taxon>
        <taxon>Metazoa</taxon>
        <taxon>Echinodermata</taxon>
        <taxon>Eleutherozoa</taxon>
        <taxon>Echinozoa</taxon>
        <taxon>Echinoidea</taxon>
        <taxon>Euechinoidea</taxon>
        <taxon>Echinacea</taxon>
        <taxon>Camarodonta</taxon>
        <taxon>Echinidea</taxon>
        <taxon>Strongylocentrotidae</taxon>
        <taxon>Strongylocentrotus</taxon>
    </lineage>
</organism>
<dbReference type="AlphaFoldDB" id="A0A7M7SSY5"/>
<dbReference type="EnsemblMetazoa" id="XM_030973002">
    <property type="protein sequence ID" value="XP_030828862"/>
    <property type="gene ID" value="LOC115919375"/>
</dbReference>
<dbReference type="Proteomes" id="UP000007110">
    <property type="component" value="Unassembled WGS sequence"/>
</dbReference>
<dbReference type="GeneID" id="115919375"/>
<evidence type="ECO:0000313" key="3">
    <source>
        <dbReference type="Proteomes" id="UP000007110"/>
    </source>
</evidence>
<dbReference type="InParanoid" id="A0A7M7SSY5"/>
<protein>
    <submittedName>
        <fullName evidence="2">Uncharacterized protein</fullName>
    </submittedName>
</protein>
<reference evidence="3" key="1">
    <citation type="submission" date="2015-02" db="EMBL/GenBank/DDBJ databases">
        <title>Genome sequencing for Strongylocentrotus purpuratus.</title>
        <authorList>
            <person name="Murali S."/>
            <person name="Liu Y."/>
            <person name="Vee V."/>
            <person name="English A."/>
            <person name="Wang M."/>
            <person name="Skinner E."/>
            <person name="Han Y."/>
            <person name="Muzny D.M."/>
            <person name="Worley K.C."/>
            <person name="Gibbs R.A."/>
        </authorList>
    </citation>
    <scope>NUCLEOTIDE SEQUENCE</scope>
</reference>
<reference evidence="2" key="2">
    <citation type="submission" date="2021-01" db="UniProtKB">
        <authorList>
            <consortium name="EnsemblMetazoa"/>
        </authorList>
    </citation>
    <scope>IDENTIFICATION</scope>
</reference>
<feature type="region of interest" description="Disordered" evidence="1">
    <location>
        <begin position="12"/>
        <end position="120"/>
    </location>
</feature>
<evidence type="ECO:0000313" key="2">
    <source>
        <dbReference type="EnsemblMetazoa" id="XP_030828862"/>
    </source>
</evidence>